<accession>A0A346Y414</accession>
<feature type="transmembrane region" description="Helical" evidence="9">
    <location>
        <begin position="369"/>
        <end position="391"/>
    </location>
</feature>
<dbReference type="GO" id="GO:0042773">
    <property type="term" value="P:ATP synthesis coupled electron transport"/>
    <property type="evidence" value="ECO:0007669"/>
    <property type="project" value="InterPro"/>
</dbReference>
<evidence type="ECO:0000256" key="9">
    <source>
        <dbReference type="SAM" id="Phobius"/>
    </source>
</evidence>
<evidence type="ECO:0000256" key="6">
    <source>
        <dbReference type="ARBA" id="ARBA00023027"/>
    </source>
</evidence>
<feature type="transmembrane region" description="Helical" evidence="9">
    <location>
        <begin position="238"/>
        <end position="260"/>
    </location>
</feature>
<dbReference type="PRINTS" id="PR01437">
    <property type="entry name" value="NUOXDRDTASE4"/>
</dbReference>
<dbReference type="RefSeq" id="WP_114593430.1">
    <property type="nucleotide sequence ID" value="NZ_CP031165.1"/>
</dbReference>
<keyword evidence="6" id="KW-0520">NAD</keyword>
<comment type="similarity">
    <text evidence="2">Belongs to the complex I subunit 4 family.</text>
</comment>
<dbReference type="Pfam" id="PF00361">
    <property type="entry name" value="Proton_antipo_M"/>
    <property type="match status" value="1"/>
</dbReference>
<dbReference type="KEGG" id="euz:DVS28_a4550"/>
<organism evidence="12 13">
    <name type="scientific">Euzebya pacifica</name>
    <dbReference type="NCBI Taxonomy" id="1608957"/>
    <lineage>
        <taxon>Bacteria</taxon>
        <taxon>Bacillati</taxon>
        <taxon>Actinomycetota</taxon>
        <taxon>Nitriliruptoria</taxon>
        <taxon>Euzebyales</taxon>
    </lineage>
</organism>
<evidence type="ECO:0000256" key="1">
    <source>
        <dbReference type="ARBA" id="ARBA00004127"/>
    </source>
</evidence>
<reference evidence="12 13" key="1">
    <citation type="submission" date="2018-09" db="EMBL/GenBank/DDBJ databases">
        <title>Complete genome sequence of Euzebya sp. DY32-46 isolated from seawater of Pacific Ocean.</title>
        <authorList>
            <person name="Xu L."/>
            <person name="Wu Y.-H."/>
            <person name="Xu X.-W."/>
        </authorList>
    </citation>
    <scope>NUCLEOTIDE SEQUENCE [LARGE SCALE GENOMIC DNA]</scope>
    <source>
        <strain evidence="12 13">DY32-46</strain>
    </source>
</reference>
<dbReference type="PANTHER" id="PTHR43507:SF1">
    <property type="entry name" value="NADH-UBIQUINONE OXIDOREDUCTASE CHAIN 4"/>
    <property type="match status" value="1"/>
</dbReference>
<name>A0A346Y414_9ACTN</name>
<dbReference type="InterPro" id="IPR000260">
    <property type="entry name" value="NADH4_N"/>
</dbReference>
<feature type="transmembrane region" description="Helical" evidence="9">
    <location>
        <begin position="207"/>
        <end position="226"/>
    </location>
</feature>
<keyword evidence="13" id="KW-1185">Reference proteome</keyword>
<dbReference type="AlphaFoldDB" id="A0A346Y414"/>
<evidence type="ECO:0000313" key="13">
    <source>
        <dbReference type="Proteomes" id="UP000264006"/>
    </source>
</evidence>
<comment type="subcellular location">
    <subcellularLocation>
        <location evidence="1">Endomembrane system</location>
        <topology evidence="1">Multi-pass membrane protein</topology>
    </subcellularLocation>
    <subcellularLocation>
        <location evidence="8">Membrane</location>
        <topology evidence="8">Multi-pass membrane protein</topology>
    </subcellularLocation>
</comment>
<dbReference type="GO" id="GO:0008137">
    <property type="term" value="F:NADH dehydrogenase (ubiquinone) activity"/>
    <property type="evidence" value="ECO:0007669"/>
    <property type="project" value="InterPro"/>
</dbReference>
<feature type="transmembrane region" description="Helical" evidence="9">
    <location>
        <begin position="6"/>
        <end position="23"/>
    </location>
</feature>
<evidence type="ECO:0000256" key="2">
    <source>
        <dbReference type="ARBA" id="ARBA00009025"/>
    </source>
</evidence>
<protein>
    <submittedName>
        <fullName evidence="12">NADH-ubiquinone oxidoreductase chain M</fullName>
    </submittedName>
</protein>
<evidence type="ECO:0000256" key="5">
    <source>
        <dbReference type="ARBA" id="ARBA00022989"/>
    </source>
</evidence>
<feature type="domain" description="NADH:quinone oxidoreductase/Mrp antiporter transmembrane" evidence="10">
    <location>
        <begin position="129"/>
        <end position="415"/>
    </location>
</feature>
<feature type="transmembrane region" description="Helical" evidence="9">
    <location>
        <begin position="331"/>
        <end position="349"/>
    </location>
</feature>
<dbReference type="Proteomes" id="UP000264006">
    <property type="component" value="Chromosome"/>
</dbReference>
<keyword evidence="3 8" id="KW-0812">Transmembrane</keyword>
<feature type="transmembrane region" description="Helical" evidence="9">
    <location>
        <begin position="272"/>
        <end position="293"/>
    </location>
</feature>
<dbReference type="NCBIfam" id="NF004500">
    <property type="entry name" value="PRK05846.1-4"/>
    <property type="match status" value="1"/>
</dbReference>
<feature type="transmembrane region" description="Helical" evidence="9">
    <location>
        <begin position="112"/>
        <end position="130"/>
    </location>
</feature>
<feature type="domain" description="NADH:ubiquinone oxidoreductase chain 4 N-terminal" evidence="11">
    <location>
        <begin position="43"/>
        <end position="124"/>
    </location>
</feature>
<dbReference type="GO" id="GO:0003954">
    <property type="term" value="F:NADH dehydrogenase activity"/>
    <property type="evidence" value="ECO:0007669"/>
    <property type="project" value="TreeGrafter"/>
</dbReference>
<dbReference type="EMBL" id="CP031165">
    <property type="protein sequence ID" value="AXV09211.1"/>
    <property type="molecule type" value="Genomic_DNA"/>
</dbReference>
<keyword evidence="7 9" id="KW-0472">Membrane</keyword>
<dbReference type="GO" id="GO:0012505">
    <property type="term" value="C:endomembrane system"/>
    <property type="evidence" value="ECO:0007669"/>
    <property type="project" value="UniProtKB-SubCell"/>
</dbReference>
<feature type="transmembrane region" description="Helical" evidence="9">
    <location>
        <begin position="74"/>
        <end position="100"/>
    </location>
</feature>
<feature type="transmembrane region" description="Helical" evidence="9">
    <location>
        <begin position="30"/>
        <end position="54"/>
    </location>
</feature>
<proteinExistence type="inferred from homology"/>
<gene>
    <name evidence="12" type="ORF">DVS28_a4550</name>
</gene>
<evidence type="ECO:0000256" key="7">
    <source>
        <dbReference type="ARBA" id="ARBA00023136"/>
    </source>
</evidence>
<evidence type="ECO:0000256" key="3">
    <source>
        <dbReference type="ARBA" id="ARBA00022692"/>
    </source>
</evidence>
<dbReference type="InterPro" id="IPR001750">
    <property type="entry name" value="ND/Mrp_TM"/>
</dbReference>
<keyword evidence="4" id="KW-1278">Translocase</keyword>
<keyword evidence="12" id="KW-0830">Ubiquinone</keyword>
<dbReference type="NCBIfam" id="TIGR01972">
    <property type="entry name" value="NDH_I_M"/>
    <property type="match status" value="1"/>
</dbReference>
<dbReference type="PANTHER" id="PTHR43507">
    <property type="entry name" value="NADH-UBIQUINONE OXIDOREDUCTASE CHAIN 4"/>
    <property type="match status" value="1"/>
</dbReference>
<dbReference type="OrthoDB" id="9768329at2"/>
<evidence type="ECO:0000259" key="11">
    <source>
        <dbReference type="Pfam" id="PF01059"/>
    </source>
</evidence>
<keyword evidence="5 9" id="KW-1133">Transmembrane helix</keyword>
<sequence>MSGNILTLLVAIPAVAALLLAFVPRENTGLFRIGAAVGTVATFLVSIVVMADFAVGTAEVQMIESKAWIPEWGITYVLGLDGISVLLVLLTTFIFPLVVLASWEHTDRTKGFFIALLVLESALIGVFMALDLVLFYLFFEIMLIPMYALIGVWGGANRRYASVKFFLYTLVGGLLMLVGILYLSFQAGGSFAYADVLAVDLTRGEQIWLFWAFFLAFAIKLPLFPLHTWLPDAHTEAPTVGSVVLAAVMLKIGGYGFLRFNLPLFPEATDLYVGPILAAGVIGVLYGALVALVQSDIKKLVAYSSVAHLGFVAIGIFALQPTAASGSVVQMVNHGITTGALFLLIGFMYERTHSREIAAYSGLMKATPIFGGLFLVSTMSSIALPGLNGFVGEFPILMGTYQTVPWAAIAAAFGVIFAALYLLWAYQRMFHGPIGGHAETMTDLNTREIAVMAPLVVLMLAIGLYPKPLYDIVNPSVEAVIQQVDADLAAVDAAATEAETALEGEDQ</sequence>
<feature type="transmembrane region" description="Helical" evidence="9">
    <location>
        <begin position="300"/>
        <end position="319"/>
    </location>
</feature>
<feature type="transmembrane region" description="Helical" evidence="9">
    <location>
        <begin position="136"/>
        <end position="153"/>
    </location>
</feature>
<feature type="transmembrane region" description="Helical" evidence="9">
    <location>
        <begin position="165"/>
        <end position="187"/>
    </location>
</feature>
<dbReference type="GO" id="GO:0016020">
    <property type="term" value="C:membrane"/>
    <property type="evidence" value="ECO:0007669"/>
    <property type="project" value="UniProtKB-SubCell"/>
</dbReference>
<evidence type="ECO:0000259" key="10">
    <source>
        <dbReference type="Pfam" id="PF00361"/>
    </source>
</evidence>
<dbReference type="GO" id="GO:0015990">
    <property type="term" value="P:electron transport coupled proton transport"/>
    <property type="evidence" value="ECO:0007669"/>
    <property type="project" value="TreeGrafter"/>
</dbReference>
<dbReference type="InterPro" id="IPR010227">
    <property type="entry name" value="NADH_Q_OxRdtase_chainM/4"/>
</dbReference>
<feature type="transmembrane region" description="Helical" evidence="9">
    <location>
        <begin position="447"/>
        <end position="465"/>
    </location>
</feature>
<evidence type="ECO:0000256" key="4">
    <source>
        <dbReference type="ARBA" id="ARBA00022967"/>
    </source>
</evidence>
<feature type="transmembrane region" description="Helical" evidence="9">
    <location>
        <begin position="403"/>
        <end position="426"/>
    </location>
</feature>
<dbReference type="InterPro" id="IPR003918">
    <property type="entry name" value="NADH_UbQ_OxRdtase"/>
</dbReference>
<evidence type="ECO:0000256" key="8">
    <source>
        <dbReference type="RuleBase" id="RU000320"/>
    </source>
</evidence>
<evidence type="ECO:0000313" key="12">
    <source>
        <dbReference type="EMBL" id="AXV09211.1"/>
    </source>
</evidence>
<dbReference type="GO" id="GO:0048039">
    <property type="term" value="F:ubiquinone binding"/>
    <property type="evidence" value="ECO:0007669"/>
    <property type="project" value="TreeGrafter"/>
</dbReference>
<dbReference type="Pfam" id="PF01059">
    <property type="entry name" value="Oxidored_q5_N"/>
    <property type="match status" value="1"/>
</dbReference>